<dbReference type="EMBL" id="JAAAID010000256">
    <property type="protein sequence ID" value="KAG0019868.1"/>
    <property type="molecule type" value="Genomic_DNA"/>
</dbReference>
<evidence type="ECO:0000313" key="6">
    <source>
        <dbReference type="Proteomes" id="UP000703661"/>
    </source>
</evidence>
<name>A0A9P6T277_9FUNG</name>
<dbReference type="Proteomes" id="UP000703661">
    <property type="component" value="Unassembled WGS sequence"/>
</dbReference>
<evidence type="ECO:0008006" key="7">
    <source>
        <dbReference type="Google" id="ProtNLM"/>
    </source>
</evidence>
<dbReference type="Pfam" id="PF09511">
    <property type="entry name" value="RNA_lig_T4_1"/>
    <property type="match status" value="1"/>
</dbReference>
<accession>A0A9P6T277</accession>
<dbReference type="InterPro" id="IPR015965">
    <property type="entry name" value="tRNA_lig_PDEase"/>
</dbReference>
<sequence length="1018" mass="113676">MDQLTSDLQQVRIQENASQQTRANRSLEEEVANADALTRTLHSYLEHKTKASSGRKRNLVSATKFELDLEKQRNPSTTNKGGSTKKKHDINTITVTSWKMNEFEYVKGTLPTLARGLFTYQDPSQERSSATTQETSKSDSQDNSDKGIHRILLRGYDKFFNVGEVNKTKPAYIAEHTEGPYEVTLKENGCIIFMSGLPPHLVGPQGGCVVSSKHSLGFLEHKEGSNQPDVSHAFKGREWLEKSLAAKGKTLQEFGLWLWNNNLTAVAELCDDSFEEHVLQYPAERAGLYLHGLNRNTADFQTLPSERVQEVAKEWGLIQTDYVTFDSHQEVMNFAEKVRNAGEYDNRAVEGFVVRCKTKEDGNTFFFKIKYDEPYLMYREWREITKRLWSIEVKKAAGKANAGAGPMTLRMRYPLTKFYVEFVQDLMKKQPELFSGYNKNQGIIAIRDMFVKEWESKSAKDKDSLLDISTVSANRNATTEEGFQRTVLIPIATIGCGKTTVSVALSKLFGWKHVSSDDFHHFKKSSGQKFINEVVAQLKNNTVVIADRNNFQFGHRQRIIDAVLAKYPKTRFVALYWSHDDQPISHIRDMAVDRVKNRGSNHQCMTPEYCPDYEIIIQTFLRSFEPLNPMTEPDSNFSYVVEARVGEDSLTFVKKIIEEFAIPTLGAGGIGNHSIPSQDEVKEAVRYALEDWKPQRVITGEVTEYYKAIEAKRASAPELSDQNASSSSTGAASTNGTVVSGKVKKAREPKYFAVSLEYGSVLSFLGGLFGETSKPKSSPEWTQLGEQFKSWKESHRIGPRQHVTLIHLSAKKDPTPKKAQRAEDLWKVYTEEIANAAPPSVTSTVSSPAASSAAVSTSSISFTSPQVEGESGFTTVAKKSGRGNRARRAAGTKDVQSATVVSSASSTSSISMESPDLLANVVVDHIIWTERIMALRVTSAKRVKNGKPYESTNTFLHVTVGTAGDHVKPFESNEILRQWSTKTKHGAPGSSGTTQTEIFSIKLDTPRVFTGHLKAMLF</sequence>
<evidence type="ECO:0000259" key="2">
    <source>
        <dbReference type="Pfam" id="PF08302"/>
    </source>
</evidence>
<dbReference type="InterPro" id="IPR019039">
    <property type="entry name" value="T4-Rnl1-like_N"/>
</dbReference>
<dbReference type="GO" id="GO:0005524">
    <property type="term" value="F:ATP binding"/>
    <property type="evidence" value="ECO:0007669"/>
    <property type="project" value="InterPro"/>
</dbReference>
<evidence type="ECO:0000256" key="1">
    <source>
        <dbReference type="SAM" id="MobiDB-lite"/>
    </source>
</evidence>
<reference evidence="5" key="1">
    <citation type="journal article" date="2020" name="Fungal Divers.">
        <title>Resolving the Mortierellaceae phylogeny through synthesis of multi-gene phylogenetics and phylogenomics.</title>
        <authorList>
            <person name="Vandepol N."/>
            <person name="Liber J."/>
            <person name="Desiro A."/>
            <person name="Na H."/>
            <person name="Kennedy M."/>
            <person name="Barry K."/>
            <person name="Grigoriev I.V."/>
            <person name="Miller A.N."/>
            <person name="O'Donnell K."/>
            <person name="Stajich J.E."/>
            <person name="Bonito G."/>
        </authorList>
    </citation>
    <scope>NUCLEOTIDE SEQUENCE</scope>
    <source>
        <strain evidence="5">NRRL 2769</strain>
    </source>
</reference>
<keyword evidence="6" id="KW-1185">Reference proteome</keyword>
<proteinExistence type="predicted"/>
<feature type="region of interest" description="Disordered" evidence="1">
    <location>
        <begin position="1"/>
        <end position="29"/>
    </location>
</feature>
<dbReference type="InterPro" id="IPR027417">
    <property type="entry name" value="P-loop_NTPase"/>
</dbReference>
<dbReference type="AlphaFoldDB" id="A0A9P6T277"/>
<feature type="compositionally biased region" description="Polar residues" evidence="1">
    <location>
        <begin position="121"/>
        <end position="135"/>
    </location>
</feature>
<evidence type="ECO:0000259" key="4">
    <source>
        <dbReference type="Pfam" id="PF09511"/>
    </source>
</evidence>
<evidence type="ECO:0000313" key="5">
    <source>
        <dbReference type="EMBL" id="KAG0019868.1"/>
    </source>
</evidence>
<dbReference type="Pfam" id="PF08303">
    <property type="entry name" value="tRNA_lig_kinase"/>
    <property type="match status" value="1"/>
</dbReference>
<dbReference type="SUPFAM" id="SSF52540">
    <property type="entry name" value="P-loop containing nucleoside triphosphate hydrolases"/>
    <property type="match status" value="1"/>
</dbReference>
<organism evidence="5 6">
    <name type="scientific">Entomortierella chlamydospora</name>
    <dbReference type="NCBI Taxonomy" id="101097"/>
    <lineage>
        <taxon>Eukaryota</taxon>
        <taxon>Fungi</taxon>
        <taxon>Fungi incertae sedis</taxon>
        <taxon>Mucoromycota</taxon>
        <taxon>Mortierellomycotina</taxon>
        <taxon>Mortierellomycetes</taxon>
        <taxon>Mortierellales</taxon>
        <taxon>Mortierellaceae</taxon>
        <taxon>Entomortierella</taxon>
    </lineage>
</organism>
<feature type="compositionally biased region" description="Basic and acidic residues" evidence="1">
    <location>
        <begin position="136"/>
        <end position="146"/>
    </location>
</feature>
<feature type="region of interest" description="Disordered" evidence="1">
    <location>
        <begin position="716"/>
        <end position="740"/>
    </location>
</feature>
<dbReference type="InterPro" id="IPR015966">
    <property type="entry name" value="tRNA_lig_kin_fungi"/>
</dbReference>
<protein>
    <recommendedName>
        <fullName evidence="7">tRNA ligase</fullName>
    </recommendedName>
</protein>
<feature type="region of interest" description="Disordered" evidence="1">
    <location>
        <begin position="121"/>
        <end position="146"/>
    </location>
</feature>
<feature type="domain" description="T4 RNA ligase 1-like N-terminal" evidence="4">
    <location>
        <begin position="114"/>
        <end position="376"/>
    </location>
</feature>
<dbReference type="PANTHER" id="PTHR32004">
    <property type="entry name" value="TRNA LIGASE"/>
    <property type="match status" value="1"/>
</dbReference>
<feature type="compositionally biased region" description="Low complexity" evidence="1">
    <location>
        <begin position="723"/>
        <end position="737"/>
    </location>
</feature>
<feature type="compositionally biased region" description="Polar residues" evidence="1">
    <location>
        <begin position="1"/>
        <end position="24"/>
    </location>
</feature>
<dbReference type="Gene3D" id="3.40.50.300">
    <property type="entry name" value="P-loop containing nucleotide triphosphate hydrolases"/>
    <property type="match status" value="1"/>
</dbReference>
<dbReference type="GO" id="GO:0003972">
    <property type="term" value="F:RNA ligase (ATP) activity"/>
    <property type="evidence" value="ECO:0007669"/>
    <property type="project" value="InterPro"/>
</dbReference>
<dbReference type="PANTHER" id="PTHR32004:SF1">
    <property type="entry name" value="TRNA LIGASE"/>
    <property type="match status" value="1"/>
</dbReference>
<dbReference type="GO" id="GO:0006388">
    <property type="term" value="P:tRNA splicing, via endonucleolytic cleavage and ligation"/>
    <property type="evidence" value="ECO:0007669"/>
    <property type="project" value="InterPro"/>
</dbReference>
<gene>
    <name evidence="5" type="ORF">BGZ80_005155</name>
</gene>
<feature type="domain" description="tRNA ligase phosphodiesterase" evidence="2">
    <location>
        <begin position="674"/>
        <end position="1016"/>
    </location>
</feature>
<comment type="caution">
    <text evidence="5">The sequence shown here is derived from an EMBL/GenBank/DDBJ whole genome shotgun (WGS) entry which is preliminary data.</text>
</comment>
<feature type="domain" description="tRNA ligase kinase" evidence="3">
    <location>
        <begin position="487"/>
        <end position="645"/>
    </location>
</feature>
<dbReference type="GO" id="GO:0005634">
    <property type="term" value="C:nucleus"/>
    <property type="evidence" value="ECO:0007669"/>
    <property type="project" value="TreeGrafter"/>
</dbReference>
<dbReference type="Pfam" id="PF08302">
    <property type="entry name" value="tRNA_lig_CPD"/>
    <property type="match status" value="1"/>
</dbReference>
<feature type="region of interest" description="Disordered" evidence="1">
    <location>
        <begin position="64"/>
        <end position="87"/>
    </location>
</feature>
<evidence type="ECO:0000259" key="3">
    <source>
        <dbReference type="Pfam" id="PF08303"/>
    </source>
</evidence>